<feature type="compositionally biased region" description="Pro residues" evidence="2">
    <location>
        <begin position="84"/>
        <end position="94"/>
    </location>
</feature>
<feature type="compositionally biased region" description="Polar residues" evidence="2">
    <location>
        <begin position="70"/>
        <end position="79"/>
    </location>
</feature>
<gene>
    <name evidence="3" type="ORF">HNR46_003686</name>
</gene>
<accession>A0A840V5X7</accession>
<dbReference type="AlphaFoldDB" id="A0A840V5X7"/>
<organism evidence="3 4">
    <name type="scientific">Haloferula luteola</name>
    <dbReference type="NCBI Taxonomy" id="595692"/>
    <lineage>
        <taxon>Bacteria</taxon>
        <taxon>Pseudomonadati</taxon>
        <taxon>Verrucomicrobiota</taxon>
        <taxon>Verrucomicrobiia</taxon>
        <taxon>Verrucomicrobiales</taxon>
        <taxon>Verrucomicrobiaceae</taxon>
        <taxon>Haloferula</taxon>
    </lineage>
</organism>
<dbReference type="Proteomes" id="UP000557717">
    <property type="component" value="Unassembled WGS sequence"/>
</dbReference>
<proteinExistence type="predicted"/>
<sequence>MDDERAQARIKELEAQVLLLTQQLDWLKRQLFDRKSERFEHPELFDPAEPGKAPSSGHAAAPEDKPQAASRRTSTSQARAQDPHPAPAAAPPGH</sequence>
<feature type="coiled-coil region" evidence="1">
    <location>
        <begin position="3"/>
        <end position="30"/>
    </location>
</feature>
<evidence type="ECO:0000256" key="2">
    <source>
        <dbReference type="SAM" id="MobiDB-lite"/>
    </source>
</evidence>
<evidence type="ECO:0000313" key="4">
    <source>
        <dbReference type="Proteomes" id="UP000557717"/>
    </source>
</evidence>
<keyword evidence="1" id="KW-0175">Coiled coil</keyword>
<evidence type="ECO:0000313" key="3">
    <source>
        <dbReference type="EMBL" id="MBB5353425.1"/>
    </source>
</evidence>
<protein>
    <submittedName>
        <fullName evidence="3">Putative membrane protein</fullName>
    </submittedName>
</protein>
<dbReference type="RefSeq" id="WP_184021377.1">
    <property type="nucleotide sequence ID" value="NZ_JACHFD010000026.1"/>
</dbReference>
<evidence type="ECO:0000256" key="1">
    <source>
        <dbReference type="SAM" id="Coils"/>
    </source>
</evidence>
<dbReference type="EMBL" id="JACHFD010000026">
    <property type="protein sequence ID" value="MBB5353425.1"/>
    <property type="molecule type" value="Genomic_DNA"/>
</dbReference>
<feature type="region of interest" description="Disordered" evidence="2">
    <location>
        <begin position="40"/>
        <end position="94"/>
    </location>
</feature>
<comment type="caution">
    <text evidence="3">The sequence shown here is derived from an EMBL/GenBank/DDBJ whole genome shotgun (WGS) entry which is preliminary data.</text>
</comment>
<keyword evidence="4" id="KW-1185">Reference proteome</keyword>
<reference evidence="3 4" key="1">
    <citation type="submission" date="2020-08" db="EMBL/GenBank/DDBJ databases">
        <title>Genomic Encyclopedia of Type Strains, Phase IV (KMG-IV): sequencing the most valuable type-strain genomes for metagenomic binning, comparative biology and taxonomic classification.</title>
        <authorList>
            <person name="Goeker M."/>
        </authorList>
    </citation>
    <scope>NUCLEOTIDE SEQUENCE [LARGE SCALE GENOMIC DNA]</scope>
    <source>
        <strain evidence="3 4">YC6886</strain>
    </source>
</reference>
<name>A0A840V5X7_9BACT</name>